<keyword evidence="2" id="KW-0812">Transmembrane</keyword>
<evidence type="ECO:0000259" key="3">
    <source>
        <dbReference type="Pfam" id="PF02470"/>
    </source>
</evidence>
<dbReference type="OrthoDB" id="4741753at2"/>
<keyword evidence="2" id="KW-1133">Transmembrane helix</keyword>
<dbReference type="RefSeq" id="WP_017985006.1">
    <property type="nucleotide sequence ID" value="NZ_AQUL01000001.1"/>
</dbReference>
<keyword evidence="6" id="KW-1185">Reference proteome</keyword>
<dbReference type="InterPro" id="IPR024516">
    <property type="entry name" value="Mce_C"/>
</dbReference>
<evidence type="ECO:0000259" key="4">
    <source>
        <dbReference type="Pfam" id="PF11887"/>
    </source>
</evidence>
<evidence type="ECO:0000313" key="5">
    <source>
        <dbReference type="EMBL" id="AIJ26168.1"/>
    </source>
</evidence>
<name>A0A076N005_AMYME</name>
<dbReference type="GO" id="GO:0005576">
    <property type="term" value="C:extracellular region"/>
    <property type="evidence" value="ECO:0007669"/>
    <property type="project" value="TreeGrafter"/>
</dbReference>
<dbReference type="KEGG" id="amq:AMETH_6076"/>
<evidence type="ECO:0000256" key="2">
    <source>
        <dbReference type="SAM" id="Phobius"/>
    </source>
</evidence>
<dbReference type="InterPro" id="IPR005693">
    <property type="entry name" value="Mce"/>
</dbReference>
<feature type="region of interest" description="Disordered" evidence="1">
    <location>
        <begin position="334"/>
        <end position="404"/>
    </location>
</feature>
<dbReference type="InterPro" id="IPR003399">
    <property type="entry name" value="Mce/MlaD"/>
</dbReference>
<dbReference type="PATRIC" id="fig|1068978.7.peg.6528"/>
<dbReference type="NCBIfam" id="TIGR00996">
    <property type="entry name" value="Mtu_fam_mce"/>
    <property type="match status" value="1"/>
</dbReference>
<dbReference type="Pfam" id="PF02470">
    <property type="entry name" value="MlaD"/>
    <property type="match status" value="1"/>
</dbReference>
<gene>
    <name evidence="5" type="ORF">AMETH_6076</name>
</gene>
<feature type="domain" description="Mce/MlaD" evidence="3">
    <location>
        <begin position="41"/>
        <end position="114"/>
    </location>
</feature>
<dbReference type="AlphaFoldDB" id="A0A076N005"/>
<sequence>MLTRRVRIQVAIFLVIAVAGIGYTGFRYAGLQSLFGRGGMVVKLQLADSGGIFTNADVTYRGVTIGKVGDLNVVPDGTEVELVINDGAPAVPADVEAVVANRSAVGEQYVDLRPRTSNGPFLTEGSTIKAKDTVTPVPLDQLLGNVDALAASVPTGSLKTVVDELYNAFNGAGPDLRTVLDSTSAFAATAKEYLPATKDLLSSARTVLTTQNAEAGNLRSFSSDLRLLAGELKKANPNLDHFIRAVPPVSAELSGLLAETGPGLGKVIANLLTTADILGPRTSGLENILATYPVLTAAANTVVPGDGTAHLGLVLNFFDPLVCTKGYQGTRLRPADQVAPRPANPDLYCAEPPGSPTSVRGAQNAPYGGTPRRAPSAPGTQQQPGPAGSPAPLPGLAGLTGISGPTDLAALLGLPR</sequence>
<dbReference type="STRING" id="1068978.AMETH_6076"/>
<dbReference type="PANTHER" id="PTHR33371">
    <property type="entry name" value="INTERMEMBRANE PHOSPHOLIPID TRANSPORT SYSTEM BINDING PROTEIN MLAD-RELATED"/>
    <property type="match status" value="1"/>
</dbReference>
<protein>
    <submittedName>
        <fullName evidence="5">ABC transporter substrate-binding protein</fullName>
    </submittedName>
</protein>
<feature type="domain" description="Mammalian cell entry C-terminal" evidence="4">
    <location>
        <begin position="122"/>
        <end position="308"/>
    </location>
</feature>
<organism evidence="5 6">
    <name type="scientific">Amycolatopsis methanolica 239</name>
    <dbReference type="NCBI Taxonomy" id="1068978"/>
    <lineage>
        <taxon>Bacteria</taxon>
        <taxon>Bacillati</taxon>
        <taxon>Actinomycetota</taxon>
        <taxon>Actinomycetes</taxon>
        <taxon>Pseudonocardiales</taxon>
        <taxon>Pseudonocardiaceae</taxon>
        <taxon>Amycolatopsis</taxon>
        <taxon>Amycolatopsis methanolica group</taxon>
    </lineage>
</organism>
<dbReference type="Proteomes" id="UP000062973">
    <property type="component" value="Chromosome"/>
</dbReference>
<evidence type="ECO:0000313" key="6">
    <source>
        <dbReference type="Proteomes" id="UP000062973"/>
    </source>
</evidence>
<proteinExistence type="predicted"/>
<reference evidence="5 6" key="1">
    <citation type="submission" date="2014-07" db="EMBL/GenBank/DDBJ databases">
        <title>Whole Genome Sequence of the Amycolatopsis methanolica 239.</title>
        <authorList>
            <person name="Tang B."/>
        </authorList>
    </citation>
    <scope>NUCLEOTIDE SEQUENCE [LARGE SCALE GENOMIC DNA]</scope>
    <source>
        <strain evidence="5 6">239</strain>
    </source>
</reference>
<dbReference type="HOGENOM" id="CLU_032980_1_0_11"/>
<dbReference type="eggNOG" id="COG1463">
    <property type="taxonomic scope" value="Bacteria"/>
</dbReference>
<dbReference type="EMBL" id="CP009110">
    <property type="protein sequence ID" value="AIJ26168.1"/>
    <property type="molecule type" value="Genomic_DNA"/>
</dbReference>
<feature type="compositionally biased region" description="Low complexity" evidence="1">
    <location>
        <begin position="374"/>
        <end position="386"/>
    </location>
</feature>
<dbReference type="PANTHER" id="PTHR33371:SF16">
    <property type="entry name" value="MCE-FAMILY PROTEIN MCE3F"/>
    <property type="match status" value="1"/>
</dbReference>
<evidence type="ECO:0000256" key="1">
    <source>
        <dbReference type="SAM" id="MobiDB-lite"/>
    </source>
</evidence>
<keyword evidence="2" id="KW-0472">Membrane</keyword>
<accession>A0A076N005</accession>
<dbReference type="Pfam" id="PF11887">
    <property type="entry name" value="Mce4_CUP1"/>
    <property type="match status" value="1"/>
</dbReference>
<feature type="transmembrane region" description="Helical" evidence="2">
    <location>
        <begin position="6"/>
        <end position="26"/>
    </location>
</feature>
<dbReference type="InterPro" id="IPR052336">
    <property type="entry name" value="MlaD_Phospholipid_Transporter"/>
</dbReference>